<keyword evidence="3" id="KW-1185">Reference proteome</keyword>
<accession>A0AA39IZY6</accession>
<evidence type="ECO:0000313" key="3">
    <source>
        <dbReference type="Proteomes" id="UP001175226"/>
    </source>
</evidence>
<evidence type="ECO:0000256" key="1">
    <source>
        <dbReference type="SAM" id="MobiDB-lite"/>
    </source>
</evidence>
<dbReference type="Proteomes" id="UP001175226">
    <property type="component" value="Unassembled WGS sequence"/>
</dbReference>
<sequence>MPQFTSRTRFAPTTSQKLKRAASTYFFSAKESSNRGAGKANVCISHSGPTSPSLPPAPTAITDPTFTVEVLTFILSLITRMSVPALALLSRDFLCCTNRVIRQPRHAGCSESRRAMDIPRHLSHAHPPRPDMALRTDSAYLIPPRTRTHGQPPLF</sequence>
<dbReference type="AlphaFoldDB" id="A0AA39IZY6"/>
<name>A0AA39IZY6_9AGAR</name>
<organism evidence="2 3">
    <name type="scientific">Armillaria borealis</name>
    <dbReference type="NCBI Taxonomy" id="47425"/>
    <lineage>
        <taxon>Eukaryota</taxon>
        <taxon>Fungi</taxon>
        <taxon>Dikarya</taxon>
        <taxon>Basidiomycota</taxon>
        <taxon>Agaricomycotina</taxon>
        <taxon>Agaricomycetes</taxon>
        <taxon>Agaricomycetidae</taxon>
        <taxon>Agaricales</taxon>
        <taxon>Marasmiineae</taxon>
        <taxon>Physalacriaceae</taxon>
        <taxon>Armillaria</taxon>
    </lineage>
</organism>
<reference evidence="2" key="1">
    <citation type="submission" date="2023-06" db="EMBL/GenBank/DDBJ databases">
        <authorList>
            <consortium name="Lawrence Berkeley National Laboratory"/>
            <person name="Ahrendt S."/>
            <person name="Sahu N."/>
            <person name="Indic B."/>
            <person name="Wong-Bajracharya J."/>
            <person name="Merenyi Z."/>
            <person name="Ke H.-M."/>
            <person name="Monk M."/>
            <person name="Kocsube S."/>
            <person name="Drula E."/>
            <person name="Lipzen A."/>
            <person name="Balint B."/>
            <person name="Henrissat B."/>
            <person name="Andreopoulos B."/>
            <person name="Martin F.M."/>
            <person name="Harder C.B."/>
            <person name="Rigling D."/>
            <person name="Ford K.L."/>
            <person name="Foster G.D."/>
            <person name="Pangilinan J."/>
            <person name="Papanicolaou A."/>
            <person name="Barry K."/>
            <person name="LaButti K."/>
            <person name="Viragh M."/>
            <person name="Koriabine M."/>
            <person name="Yan M."/>
            <person name="Riley R."/>
            <person name="Champramary S."/>
            <person name="Plett K.L."/>
            <person name="Tsai I.J."/>
            <person name="Slot J."/>
            <person name="Sipos G."/>
            <person name="Plett J."/>
            <person name="Nagy L.G."/>
            <person name="Grigoriev I.V."/>
        </authorList>
    </citation>
    <scope>NUCLEOTIDE SEQUENCE</scope>
    <source>
        <strain evidence="2">FPL87.14</strain>
    </source>
</reference>
<feature type="region of interest" description="Disordered" evidence="1">
    <location>
        <begin position="38"/>
        <end position="58"/>
    </location>
</feature>
<comment type="caution">
    <text evidence="2">The sequence shown here is derived from an EMBL/GenBank/DDBJ whole genome shotgun (WGS) entry which is preliminary data.</text>
</comment>
<protein>
    <submittedName>
        <fullName evidence="2">Uncharacterized protein</fullName>
    </submittedName>
</protein>
<dbReference type="EMBL" id="JAUEPT010000087">
    <property type="protein sequence ID" value="KAK0432945.1"/>
    <property type="molecule type" value="Genomic_DNA"/>
</dbReference>
<gene>
    <name evidence="2" type="ORF">EV421DRAFT_1451364</name>
</gene>
<proteinExistence type="predicted"/>
<evidence type="ECO:0000313" key="2">
    <source>
        <dbReference type="EMBL" id="KAK0432945.1"/>
    </source>
</evidence>